<name>A0A7C1W0E5_9GAMM</name>
<dbReference type="EMBL" id="DRHY01000138">
    <property type="protein sequence ID" value="HEC73957.1"/>
    <property type="molecule type" value="Genomic_DNA"/>
</dbReference>
<dbReference type="Gene3D" id="2.60.120.260">
    <property type="entry name" value="Galactose-binding domain-like"/>
    <property type="match status" value="1"/>
</dbReference>
<dbReference type="AlphaFoldDB" id="A0A7C1W0E5"/>
<reference evidence="1" key="1">
    <citation type="journal article" date="2020" name="mSystems">
        <title>Genome- and Community-Level Interaction Insights into Carbon Utilization and Element Cycling Functions of Hydrothermarchaeota in Hydrothermal Sediment.</title>
        <authorList>
            <person name="Zhou Z."/>
            <person name="Liu Y."/>
            <person name="Xu W."/>
            <person name="Pan J."/>
            <person name="Luo Z.H."/>
            <person name="Li M."/>
        </authorList>
    </citation>
    <scope>NUCLEOTIDE SEQUENCE [LARGE SCALE GENOMIC DNA]</scope>
    <source>
        <strain evidence="1">HyVt-380</strain>
    </source>
</reference>
<proteinExistence type="predicted"/>
<comment type="caution">
    <text evidence="1">The sequence shown here is derived from an EMBL/GenBank/DDBJ whole genome shotgun (WGS) entry which is preliminary data.</text>
</comment>
<gene>
    <name evidence="1" type="ORF">ENI26_06230</name>
</gene>
<evidence type="ECO:0000313" key="1">
    <source>
        <dbReference type="EMBL" id="HEC73957.1"/>
    </source>
</evidence>
<accession>A0A7C1W0E5</accession>
<organism evidence="1">
    <name type="scientific">Methylophaga aminisulfidivorans</name>
    <dbReference type="NCBI Taxonomy" id="230105"/>
    <lineage>
        <taxon>Bacteria</taxon>
        <taxon>Pseudomonadati</taxon>
        <taxon>Pseudomonadota</taxon>
        <taxon>Gammaproteobacteria</taxon>
        <taxon>Thiotrichales</taxon>
        <taxon>Piscirickettsiaceae</taxon>
        <taxon>Methylophaga</taxon>
    </lineage>
</organism>
<sequence length="1217" mass="133774">MSFQFLSAGNDYSQFIASRLRQLKHVWRLNQPQVLEFSISSKDKTFGAFGVPARDDTVALHTDKFGNNTFKGFINSTPKARVLGYNTTAPIFVYDFTSISEEYQLNILSARLSVVPNLTGRKSGDIIKIMTEFLLSGVFDVTNIDDGEFQPDFEIKSGEIWSDVVKRLAENDGFHYWVLNGKIFYKPLGDAPFGASYDLNTDPAITGWNVSLMNPSPVASPIKNDIIVVGGDAPKGFGKAHFIGDGFEGNFRLQSPMFGFEENKILDDSWVNGNINDSVWELVDPTSAVQVGVPNLQIIGGSGLGATFLRLHRALELGGQLRLIHGELQFTAASDGRIGGLYKNFTGLTDADLVAGFKLSKNAAQTDIQAMVDGVVAGSIITTQTDHTYVLITRILGPGPFVFLRRFASKNSTTGFGGFGPLLVANVIFEVWDFNIVASQQLLDPVITRIHEASIDFDKLDSPFLSYTLFQAVDLHIAINFTQLNSPIPIQLRTALPTLDANGLPTSWASFIERPVGFGIDRAHATIGSDRQGHVLQFYNEPIENIPVSAEKIDVRFNVLGTALGRVRDKASVAALVGTLGAQDDGVRTEIHDDFKPPPRTDEDARNAAAARLQDALLVKYNADYTVWDNYVSVRPMPGRFMLVDEERFEDSPRNLLVLEVSDEMLGDTATLTDRHKFDFKLDTRRKVDVMQEFLRRKEAKRIPVRNLVEIDPIDVLELGSTLLDPELSDWSISPLDSDTLRVTINNSLGGRGVEIRKWDRGWGQIQSGTDAGLIVRGAVGVTTLDIPRISRQQIIFMKMYEPQTLGNPSFERVGLFLWISSTGSDVAAVFDNTKSHDGKGYATISASATALQAADSSGAKRFFPVVTGEVINFSGWGFREAGATPNTCRTRVQTFNSSKVLQRTLNGTTIPQSSYGQSTGSLTVAAGEVFVIFEFFQDSDGSVIVLRCDEAQLDIASHRLYSDHSAFAKIGFPLVPVLATGLSVIAITPTALTFDFDLPTTNFHDIWRVLVRIQGGAVLESFIWDFTAFEFIERVFEGTFGRTQTIEVLTYNLFGETNVTPPSVLAEKLAPVISSLAVDEANQLLTWDVTNGADTYQVQVSDDGTFAGGDIIIDEIVSARQLPLAIENVVQARWFRVLGQDIFGNGSFSSTLAHTYTTGTTIDAIGGGTFNNTNNVESLKLPPDPVTSPTYPSQFDDVEDDLVKEGWQLFDKINWY</sequence>
<protein>
    <submittedName>
        <fullName evidence="1">Uncharacterized protein</fullName>
    </submittedName>
</protein>
<dbReference type="Proteomes" id="UP000886384">
    <property type="component" value="Unassembled WGS sequence"/>
</dbReference>